<evidence type="ECO:0000259" key="6">
    <source>
        <dbReference type="Pfam" id="PF06283"/>
    </source>
</evidence>
<dbReference type="GO" id="GO:0004065">
    <property type="term" value="F:arylsulfatase activity"/>
    <property type="evidence" value="ECO:0007669"/>
    <property type="project" value="TreeGrafter"/>
</dbReference>
<keyword evidence="3" id="KW-0378">Hydrolase</keyword>
<dbReference type="GO" id="GO:0046872">
    <property type="term" value="F:metal ion binding"/>
    <property type="evidence" value="ECO:0007669"/>
    <property type="project" value="UniProtKB-KW"/>
</dbReference>
<feature type="domain" description="ThuA-like" evidence="6">
    <location>
        <begin position="26"/>
        <end position="257"/>
    </location>
</feature>
<reference evidence="7" key="2">
    <citation type="submission" date="2020-09" db="EMBL/GenBank/DDBJ databases">
        <authorList>
            <person name="Sun Q."/>
            <person name="Kim S."/>
        </authorList>
    </citation>
    <scope>NUCLEOTIDE SEQUENCE</scope>
    <source>
        <strain evidence="7">KCTC 12988</strain>
    </source>
</reference>
<comment type="similarity">
    <text evidence="1">Belongs to the sulfatase family.</text>
</comment>
<keyword evidence="2" id="KW-0479">Metal-binding</keyword>
<dbReference type="Proteomes" id="UP000644507">
    <property type="component" value="Unassembled WGS sequence"/>
</dbReference>
<keyword evidence="8" id="KW-1185">Reference proteome</keyword>
<dbReference type="PROSITE" id="PS00523">
    <property type="entry name" value="SULFATASE_1"/>
    <property type="match status" value="1"/>
</dbReference>
<evidence type="ECO:0008006" key="9">
    <source>
        <dbReference type="Google" id="ProtNLM"/>
    </source>
</evidence>
<sequence>MIVALAMGAVLLPAAEKPHAVIVVGTHHYTPQKTMPLFAAELERLGFETTVINPAWEAEKDSRGLPGLEALEDADVGIFFTRFMKLEDEQLGHIQSYLESGKPVVGFRTSTHAFNYPEGHPQFEWNTTFGRDALGTPYRIHLAGGTTVEPVASAKEHPILTGVTDANWKSPGTLYLTDLQSGAVPILQGTGSPKGKKAAVRTNAFGTHELKPEMTDTIAWTWSNKWGGRTFTTSLGHAGDFAVPNSMRVMVNGVFWAAGQPVPDAALEIQTFKPGAAPKKKEVEAKEALPNIIVIYTDDQGYGDVSALNPEAKFQTPNFDRLANEGIAFTNGHSSDSVCTPSRYGLLTGRYCWRTLLKDGVFGAERKGLITDDRMTLASLAKEQGYHTAMVGKWHLGMDFPGTPATRDWSQPVRDMPLDKGFDYFYGIPASLNYGILAWFEGRHAAVPPTLLTGKKKNPRHSDYRIMPPYLDPEDEGAKGFEVAPDFIDNQCLTRFTDKALEWMSGKVTEAKEGKPFFLYLPYTSPHYPVCPLPEFHGKGEAGPYGEFLIETDYHVGRILDFLEESGVDENTLILFTSDNGPERIWPERIRDFGHDSRGGYRAGKRSYYEGGHRVPFLVRWPAGIAGPGRSYDGLVGQLDFLATLAELMGVQLPDDAGEDSQSFARVLLDPNAERTRVPLINHGCADARYAITDGPWKLILPGEKTSMELYNLAQDPDESDNLVEAHPERVRELTDKITQIIVNGRSTPGSPQPNDTGYWEDLTWLTEAEYKELLPK</sequence>
<dbReference type="InterPro" id="IPR029010">
    <property type="entry name" value="ThuA-like"/>
</dbReference>
<dbReference type="PROSITE" id="PS00149">
    <property type="entry name" value="SULFATASE_2"/>
    <property type="match status" value="1"/>
</dbReference>
<keyword evidence="4" id="KW-0106">Calcium</keyword>
<dbReference type="Gene3D" id="3.40.720.10">
    <property type="entry name" value="Alkaline Phosphatase, subunit A"/>
    <property type="match status" value="1"/>
</dbReference>
<dbReference type="PANTHER" id="PTHR42693:SF53">
    <property type="entry name" value="ENDO-4-O-SULFATASE"/>
    <property type="match status" value="1"/>
</dbReference>
<dbReference type="InterPro" id="IPR029062">
    <property type="entry name" value="Class_I_gatase-like"/>
</dbReference>
<dbReference type="Gene3D" id="3.30.1120.10">
    <property type="match status" value="1"/>
</dbReference>
<name>A0A918TJ74_9BACT</name>
<dbReference type="InterPro" id="IPR050738">
    <property type="entry name" value="Sulfatase"/>
</dbReference>
<comment type="caution">
    <text evidence="7">The sequence shown here is derived from an EMBL/GenBank/DDBJ whole genome shotgun (WGS) entry which is preliminary data.</text>
</comment>
<dbReference type="Gene3D" id="3.40.50.880">
    <property type="match status" value="1"/>
</dbReference>
<dbReference type="CDD" id="cd16143">
    <property type="entry name" value="ARS_like"/>
    <property type="match status" value="1"/>
</dbReference>
<dbReference type="Pfam" id="PF00884">
    <property type="entry name" value="Sulfatase"/>
    <property type="match status" value="1"/>
</dbReference>
<evidence type="ECO:0000256" key="3">
    <source>
        <dbReference type="ARBA" id="ARBA00022801"/>
    </source>
</evidence>
<organism evidence="7 8">
    <name type="scientific">Roseibacillus persicicus</name>
    <dbReference type="NCBI Taxonomy" id="454148"/>
    <lineage>
        <taxon>Bacteria</taxon>
        <taxon>Pseudomonadati</taxon>
        <taxon>Verrucomicrobiota</taxon>
        <taxon>Verrucomicrobiia</taxon>
        <taxon>Verrucomicrobiales</taxon>
        <taxon>Verrucomicrobiaceae</taxon>
        <taxon>Roseibacillus</taxon>
    </lineage>
</organism>
<dbReference type="Pfam" id="PF06283">
    <property type="entry name" value="ThuA"/>
    <property type="match status" value="1"/>
</dbReference>
<reference evidence="7" key="1">
    <citation type="journal article" date="2014" name="Int. J. Syst. Evol. Microbiol.">
        <title>Complete genome sequence of Corynebacterium casei LMG S-19264T (=DSM 44701T), isolated from a smear-ripened cheese.</title>
        <authorList>
            <consortium name="US DOE Joint Genome Institute (JGI-PGF)"/>
            <person name="Walter F."/>
            <person name="Albersmeier A."/>
            <person name="Kalinowski J."/>
            <person name="Ruckert C."/>
        </authorList>
    </citation>
    <scope>NUCLEOTIDE SEQUENCE</scope>
    <source>
        <strain evidence="7">KCTC 12988</strain>
    </source>
</reference>
<dbReference type="SUPFAM" id="SSF53649">
    <property type="entry name" value="Alkaline phosphatase-like"/>
    <property type="match status" value="1"/>
</dbReference>
<dbReference type="AlphaFoldDB" id="A0A918TJ74"/>
<evidence type="ECO:0000256" key="2">
    <source>
        <dbReference type="ARBA" id="ARBA00022723"/>
    </source>
</evidence>
<dbReference type="InterPro" id="IPR017850">
    <property type="entry name" value="Alkaline_phosphatase_core_sf"/>
</dbReference>
<evidence type="ECO:0000259" key="5">
    <source>
        <dbReference type="Pfam" id="PF00884"/>
    </source>
</evidence>
<proteinExistence type="inferred from homology"/>
<dbReference type="InterPro" id="IPR000917">
    <property type="entry name" value="Sulfatase_N"/>
</dbReference>
<accession>A0A918TJ74</accession>
<protein>
    <recommendedName>
        <fullName evidence="9">Arylsulfatase</fullName>
    </recommendedName>
</protein>
<feature type="domain" description="Sulfatase N-terminal" evidence="5">
    <location>
        <begin position="290"/>
        <end position="651"/>
    </location>
</feature>
<evidence type="ECO:0000313" key="8">
    <source>
        <dbReference type="Proteomes" id="UP000644507"/>
    </source>
</evidence>
<dbReference type="EMBL" id="BMXI01000005">
    <property type="protein sequence ID" value="GHC50083.1"/>
    <property type="molecule type" value="Genomic_DNA"/>
</dbReference>
<gene>
    <name evidence="7" type="ORF">GCM10007100_15160</name>
</gene>
<evidence type="ECO:0000256" key="4">
    <source>
        <dbReference type="ARBA" id="ARBA00022837"/>
    </source>
</evidence>
<evidence type="ECO:0000256" key="1">
    <source>
        <dbReference type="ARBA" id="ARBA00008779"/>
    </source>
</evidence>
<dbReference type="SUPFAM" id="SSF52317">
    <property type="entry name" value="Class I glutamine amidotransferase-like"/>
    <property type="match status" value="1"/>
</dbReference>
<dbReference type="PANTHER" id="PTHR42693">
    <property type="entry name" value="ARYLSULFATASE FAMILY MEMBER"/>
    <property type="match status" value="1"/>
</dbReference>
<dbReference type="InterPro" id="IPR024607">
    <property type="entry name" value="Sulfatase_CS"/>
</dbReference>
<evidence type="ECO:0000313" key="7">
    <source>
        <dbReference type="EMBL" id="GHC50083.1"/>
    </source>
</evidence>